<reference evidence="1" key="1">
    <citation type="submission" date="2015-10" db="EMBL/GenBank/DDBJ databases">
        <title>EvidentialGene: Evidence-directed Construction of Complete mRNA Transcriptomes without Genomes.</title>
        <authorList>
            <person name="Gilbert D.G."/>
        </authorList>
    </citation>
    <scope>NUCLEOTIDE SEQUENCE</scope>
</reference>
<dbReference type="AlphaFoldDB" id="A0A0P5XYX6"/>
<dbReference type="EMBL" id="GDIQ01010899">
    <property type="protein sequence ID" value="JAN83838.1"/>
    <property type="molecule type" value="Transcribed_RNA"/>
</dbReference>
<evidence type="ECO:0000313" key="1">
    <source>
        <dbReference type="EMBL" id="JAN83838.1"/>
    </source>
</evidence>
<sequence length="70" mass="8100">MLIVCNQPKQSYSIFISQDNVCLQPCCVFQEFKSKEGVAFHFSVFSLDFLLLIVGCLIWLHGSRGWYNHL</sequence>
<accession>A0A0P5XYX6</accession>
<name>A0A0P5XYX6_9CRUS</name>
<proteinExistence type="predicted"/>
<organism evidence="1">
    <name type="scientific">Daphnia magna</name>
    <dbReference type="NCBI Taxonomy" id="35525"/>
    <lineage>
        <taxon>Eukaryota</taxon>
        <taxon>Metazoa</taxon>
        <taxon>Ecdysozoa</taxon>
        <taxon>Arthropoda</taxon>
        <taxon>Crustacea</taxon>
        <taxon>Branchiopoda</taxon>
        <taxon>Diplostraca</taxon>
        <taxon>Cladocera</taxon>
        <taxon>Anomopoda</taxon>
        <taxon>Daphniidae</taxon>
        <taxon>Daphnia</taxon>
    </lineage>
</organism>
<protein>
    <submittedName>
        <fullName evidence="1">Uncharacterized protein</fullName>
    </submittedName>
</protein>